<dbReference type="RefSeq" id="XP_046011356.1">
    <property type="nucleotide sequence ID" value="XM_046150091.1"/>
</dbReference>
<dbReference type="GO" id="GO:0006412">
    <property type="term" value="P:translation"/>
    <property type="evidence" value="ECO:0007669"/>
    <property type="project" value="InterPro"/>
</dbReference>
<dbReference type="Gene3D" id="3.40.50.10490">
    <property type="entry name" value="Glucose-6-phosphate isomerase like protein, domain 1"/>
    <property type="match status" value="1"/>
</dbReference>
<name>A0A9P8Y617_9PEZI</name>
<dbReference type="GO" id="GO:0003735">
    <property type="term" value="F:structural constituent of ribosome"/>
    <property type="evidence" value="ECO:0007669"/>
    <property type="project" value="InterPro"/>
</dbReference>
<feature type="non-terminal residue" evidence="5">
    <location>
        <position position="1"/>
    </location>
</feature>
<dbReference type="InterPro" id="IPR005706">
    <property type="entry name" value="Ribosomal_uS2_bac/mit/plastid"/>
</dbReference>
<dbReference type="InterPro" id="IPR018130">
    <property type="entry name" value="Ribosomal_uS2_CS"/>
</dbReference>
<dbReference type="GeneID" id="70179637"/>
<keyword evidence="2 5" id="KW-0689">Ribosomal protein</keyword>
<dbReference type="PROSITE" id="PS00962">
    <property type="entry name" value="RIBOSOMAL_S2_1"/>
    <property type="match status" value="1"/>
</dbReference>
<keyword evidence="6" id="KW-1185">Reference proteome</keyword>
<feature type="compositionally biased region" description="Low complexity" evidence="4">
    <location>
        <begin position="297"/>
        <end position="319"/>
    </location>
</feature>
<dbReference type="PANTHER" id="PTHR12534">
    <property type="entry name" value="30S RIBOSOMAL PROTEIN S2 PROKARYOTIC AND ORGANELLAR"/>
    <property type="match status" value="1"/>
</dbReference>
<dbReference type="InterPro" id="IPR001865">
    <property type="entry name" value="Ribosomal_uS2"/>
</dbReference>
<dbReference type="EMBL" id="JAGTJQ010000006">
    <property type="protein sequence ID" value="KAH7029068.1"/>
    <property type="molecule type" value="Genomic_DNA"/>
</dbReference>
<evidence type="ECO:0000256" key="1">
    <source>
        <dbReference type="ARBA" id="ARBA00006242"/>
    </source>
</evidence>
<evidence type="ECO:0000313" key="5">
    <source>
        <dbReference type="EMBL" id="KAH7029068.1"/>
    </source>
</evidence>
<dbReference type="AlphaFoldDB" id="A0A9P8Y617"/>
<dbReference type="InterPro" id="IPR023591">
    <property type="entry name" value="Ribosomal_uS2_flav_dom_sf"/>
</dbReference>
<dbReference type="CDD" id="cd01425">
    <property type="entry name" value="RPS2"/>
    <property type="match status" value="1"/>
</dbReference>
<comment type="similarity">
    <text evidence="1">Belongs to the universal ribosomal protein uS2 family.</text>
</comment>
<accession>A0A9P8Y617</accession>
<protein>
    <submittedName>
        <fullName evidence="5">Ribosomal protein S2, flavodoxin-like domain-containing protein</fullName>
    </submittedName>
</protein>
<dbReference type="HAMAP" id="MF_00291_B">
    <property type="entry name" value="Ribosomal_uS2_B"/>
    <property type="match status" value="1"/>
</dbReference>
<dbReference type="SUPFAM" id="SSF52313">
    <property type="entry name" value="Ribosomal protein S2"/>
    <property type="match status" value="1"/>
</dbReference>
<dbReference type="Proteomes" id="UP000756346">
    <property type="component" value="Unassembled WGS sequence"/>
</dbReference>
<feature type="region of interest" description="Disordered" evidence="4">
    <location>
        <begin position="295"/>
        <end position="373"/>
    </location>
</feature>
<dbReference type="Pfam" id="PF00318">
    <property type="entry name" value="Ribosomal_S2"/>
    <property type="match status" value="1"/>
</dbReference>
<sequence length="373" mass="39784">NTAAEFRKAQNLKSYIGKAGAVTERKYHPDDIFRNPPGPADITLELLMAAQVHMGHNTSLWNPANGRYIFGVREGIHIISLEQTAAHLRRAASIVDGVAYAGGNILFVGNRPGQTRMVVQAARMAKGYHLFTKWPAGAITNSDVLLRALPVEMVDEHDNPIASLSYHDMDAQPVKPDLVVCLNPLENYVLLHECALANIPTIGVIDTNAEPTWVTYPIPANDDSLRSVATIASILGRAGEEGNQRRLQAAAQGTVTWETPSAVATYMLRQADRAAALARQKAVQAQLLHEAVTRGGASSSSSAASSTAPAPSSSSPAAAEEQFVDPASEGSVRQQELMDKQAAAAAAAANIEVVDKATGEVREKDEIKPSEAK</sequence>
<feature type="compositionally biased region" description="Basic and acidic residues" evidence="4">
    <location>
        <begin position="353"/>
        <end position="373"/>
    </location>
</feature>
<dbReference type="OrthoDB" id="2320368at2759"/>
<dbReference type="PRINTS" id="PR00395">
    <property type="entry name" value="RIBOSOMALS2"/>
</dbReference>
<evidence type="ECO:0000256" key="4">
    <source>
        <dbReference type="SAM" id="MobiDB-lite"/>
    </source>
</evidence>
<comment type="caution">
    <text evidence="5">The sequence shown here is derived from an EMBL/GenBank/DDBJ whole genome shotgun (WGS) entry which is preliminary data.</text>
</comment>
<keyword evidence="3" id="KW-0687">Ribonucleoprotein</keyword>
<proteinExistence type="inferred from homology"/>
<reference evidence="5" key="1">
    <citation type="journal article" date="2021" name="Nat. Commun.">
        <title>Genetic determinants of endophytism in the Arabidopsis root mycobiome.</title>
        <authorList>
            <person name="Mesny F."/>
            <person name="Miyauchi S."/>
            <person name="Thiergart T."/>
            <person name="Pickel B."/>
            <person name="Atanasova L."/>
            <person name="Karlsson M."/>
            <person name="Huettel B."/>
            <person name="Barry K.W."/>
            <person name="Haridas S."/>
            <person name="Chen C."/>
            <person name="Bauer D."/>
            <person name="Andreopoulos W."/>
            <person name="Pangilinan J."/>
            <person name="LaButti K."/>
            <person name="Riley R."/>
            <person name="Lipzen A."/>
            <person name="Clum A."/>
            <person name="Drula E."/>
            <person name="Henrissat B."/>
            <person name="Kohler A."/>
            <person name="Grigoriev I.V."/>
            <person name="Martin F.M."/>
            <person name="Hacquard S."/>
        </authorList>
    </citation>
    <scope>NUCLEOTIDE SEQUENCE</scope>
    <source>
        <strain evidence="5">MPI-CAGE-CH-0230</strain>
    </source>
</reference>
<organism evidence="5 6">
    <name type="scientific">Microdochium trichocladiopsis</name>
    <dbReference type="NCBI Taxonomy" id="1682393"/>
    <lineage>
        <taxon>Eukaryota</taxon>
        <taxon>Fungi</taxon>
        <taxon>Dikarya</taxon>
        <taxon>Ascomycota</taxon>
        <taxon>Pezizomycotina</taxon>
        <taxon>Sordariomycetes</taxon>
        <taxon>Xylariomycetidae</taxon>
        <taxon>Xylariales</taxon>
        <taxon>Microdochiaceae</taxon>
        <taxon>Microdochium</taxon>
    </lineage>
</organism>
<dbReference type="PANTHER" id="PTHR12534:SF0">
    <property type="entry name" value="SMALL RIBOSOMAL SUBUNIT PROTEIN US2M"/>
    <property type="match status" value="1"/>
</dbReference>
<evidence type="ECO:0000313" key="6">
    <source>
        <dbReference type="Proteomes" id="UP000756346"/>
    </source>
</evidence>
<dbReference type="GO" id="GO:0005763">
    <property type="term" value="C:mitochondrial small ribosomal subunit"/>
    <property type="evidence" value="ECO:0007669"/>
    <property type="project" value="TreeGrafter"/>
</dbReference>
<evidence type="ECO:0000256" key="2">
    <source>
        <dbReference type="ARBA" id="ARBA00022980"/>
    </source>
</evidence>
<evidence type="ECO:0000256" key="3">
    <source>
        <dbReference type="ARBA" id="ARBA00023274"/>
    </source>
</evidence>
<gene>
    <name evidence="5" type="ORF">B0I36DRAFT_244786</name>
</gene>